<gene>
    <name evidence="2" type="primary">LOC111274229</name>
</gene>
<dbReference type="PANTHER" id="PTHR33116">
    <property type="entry name" value="REVERSE TRANSCRIPTASE ZINC-BINDING DOMAIN-CONTAINING PROTEIN-RELATED-RELATED"/>
    <property type="match status" value="1"/>
</dbReference>
<name>A0A6P5WGP9_DURZI</name>
<dbReference type="Proteomes" id="UP000515121">
    <property type="component" value="Unplaced"/>
</dbReference>
<dbReference type="KEGG" id="dzi:111274229"/>
<organism evidence="1 2">
    <name type="scientific">Durio zibethinus</name>
    <name type="common">Durian</name>
    <dbReference type="NCBI Taxonomy" id="66656"/>
    <lineage>
        <taxon>Eukaryota</taxon>
        <taxon>Viridiplantae</taxon>
        <taxon>Streptophyta</taxon>
        <taxon>Embryophyta</taxon>
        <taxon>Tracheophyta</taxon>
        <taxon>Spermatophyta</taxon>
        <taxon>Magnoliopsida</taxon>
        <taxon>eudicotyledons</taxon>
        <taxon>Gunneridae</taxon>
        <taxon>Pentapetalae</taxon>
        <taxon>rosids</taxon>
        <taxon>malvids</taxon>
        <taxon>Malvales</taxon>
        <taxon>Malvaceae</taxon>
        <taxon>Helicteroideae</taxon>
        <taxon>Durio</taxon>
    </lineage>
</organism>
<protein>
    <submittedName>
        <fullName evidence="2">Uncharacterized protein LOC111274229</fullName>
    </submittedName>
</protein>
<sequence length="205" mass="23197">MNVLSRMLDEAAKFEVLAYHPKCKKIKLTHLCFANDLLILTKGNKDSIIGVKEVMQAFYLFSGLQLNYEKSEIYATGIGMEKIQSIQQATGFKVGLLLVRYLGFPLVTRRLTVKDCAQLLENITARIKRWTNKYLPYAERLQLIQTVRGAKVSWDVVCHPKSEGGLGIKNTITWNKAEVYGKFNHSKVTVGAGGNYFNFEASNKR</sequence>
<accession>A0A6P5WGP9</accession>
<dbReference type="RefSeq" id="XP_022714581.1">
    <property type="nucleotide sequence ID" value="XM_022858846.1"/>
</dbReference>
<keyword evidence="1" id="KW-1185">Reference proteome</keyword>
<reference evidence="2" key="1">
    <citation type="submission" date="2025-08" db="UniProtKB">
        <authorList>
            <consortium name="RefSeq"/>
        </authorList>
    </citation>
    <scope>IDENTIFICATION</scope>
    <source>
        <tissue evidence="2">Fruit stalk</tissue>
    </source>
</reference>
<evidence type="ECO:0000313" key="2">
    <source>
        <dbReference type="RefSeq" id="XP_022714581.1"/>
    </source>
</evidence>
<evidence type="ECO:0000313" key="1">
    <source>
        <dbReference type="Proteomes" id="UP000515121"/>
    </source>
</evidence>
<dbReference type="GeneID" id="111274229"/>
<dbReference type="AlphaFoldDB" id="A0A6P5WGP9"/>
<proteinExistence type="predicted"/>
<dbReference type="PANTHER" id="PTHR33116:SF80">
    <property type="entry name" value="REVERSE TRANSCRIPTASE ZINC-BINDING DOMAIN-CONTAINING PROTEIN"/>
    <property type="match status" value="1"/>
</dbReference>
<dbReference type="OrthoDB" id="1935611at2759"/>